<evidence type="ECO:0000256" key="3">
    <source>
        <dbReference type="ARBA" id="ARBA00023163"/>
    </source>
</evidence>
<dbReference type="CDD" id="cd07377">
    <property type="entry name" value="WHTH_GntR"/>
    <property type="match status" value="1"/>
</dbReference>
<dbReference type="SMART" id="SM00345">
    <property type="entry name" value="HTH_GNTR"/>
    <property type="match status" value="1"/>
</dbReference>
<dbReference type="PATRIC" id="fig|1107882.3.peg.6459"/>
<feature type="domain" description="HTH gntR-type" evidence="4">
    <location>
        <begin position="14"/>
        <end position="81"/>
    </location>
</feature>
<dbReference type="Gene3D" id="1.10.10.10">
    <property type="entry name" value="Winged helix-like DNA-binding domain superfamily/Winged helix DNA-binding domain"/>
    <property type="match status" value="1"/>
</dbReference>
<protein>
    <submittedName>
        <fullName evidence="5">GntR family transcriptional regulator</fullName>
    </submittedName>
</protein>
<evidence type="ECO:0000256" key="2">
    <source>
        <dbReference type="ARBA" id="ARBA00023125"/>
    </source>
</evidence>
<reference evidence="5 6" key="1">
    <citation type="journal article" date="2012" name="J. Bacteriol.">
        <title>Draft Genome Sequence of Mesorhizobium alhagi CCNWXJ12-2T, a Novel Salt-Resistant Species Isolated from the Desert of Northwestern China.</title>
        <authorList>
            <person name="Zhou M."/>
            <person name="Chen W."/>
            <person name="Chen H."/>
            <person name="Wei G."/>
        </authorList>
    </citation>
    <scope>NUCLEOTIDE SEQUENCE [LARGE SCALE GENOMIC DNA]</scope>
    <source>
        <strain evidence="5 6">CCNWXJ12-2</strain>
    </source>
</reference>
<sequence length="229" mass="25616">MTIGLAESQAIQRRSLHDELTELLRALIAGGELAPGEKIPEQRLCERFGVSRTPLREALKVLANEGVVTLRPNRGAVVSALTLEELDEVFPIMGALEALSGEIACRHITDEEVTAIRSLHETMVGHWRAGELQPYFRLNQQIHEAILEGTRNETLKALYRSLAGRVMTARYIANMSAARWAAAVAEHEAILQCLSDRDGKKLADILKRHLAHKLETVKDWLRSRDTERS</sequence>
<dbReference type="OrthoDB" id="9788098at2"/>
<keyword evidence="1" id="KW-0805">Transcription regulation</keyword>
<evidence type="ECO:0000259" key="4">
    <source>
        <dbReference type="PROSITE" id="PS50949"/>
    </source>
</evidence>
<dbReference type="PROSITE" id="PS50949">
    <property type="entry name" value="HTH_GNTR"/>
    <property type="match status" value="1"/>
</dbReference>
<proteinExistence type="predicted"/>
<dbReference type="SUPFAM" id="SSF46785">
    <property type="entry name" value="Winged helix' DNA-binding domain"/>
    <property type="match status" value="1"/>
</dbReference>
<accession>H0I2I3</accession>
<dbReference type="RefSeq" id="WP_008840240.1">
    <property type="nucleotide sequence ID" value="NZ_AHAM01000301.1"/>
</dbReference>
<dbReference type="InterPro" id="IPR036390">
    <property type="entry name" value="WH_DNA-bd_sf"/>
</dbReference>
<dbReference type="InterPro" id="IPR008920">
    <property type="entry name" value="TF_FadR/GntR_C"/>
</dbReference>
<name>H0I2I3_9HYPH</name>
<dbReference type="InterPro" id="IPR036388">
    <property type="entry name" value="WH-like_DNA-bd_sf"/>
</dbReference>
<dbReference type="SMART" id="SM00895">
    <property type="entry name" value="FCD"/>
    <property type="match status" value="1"/>
</dbReference>
<gene>
    <name evidence="5" type="ORF">MAXJ12_33434</name>
</gene>
<dbReference type="InterPro" id="IPR000524">
    <property type="entry name" value="Tscrpt_reg_HTH_GntR"/>
</dbReference>
<dbReference type="Proteomes" id="UP000003250">
    <property type="component" value="Unassembled WGS sequence"/>
</dbReference>
<dbReference type="EMBL" id="AHAM01000301">
    <property type="protein sequence ID" value="EHK52785.1"/>
    <property type="molecule type" value="Genomic_DNA"/>
</dbReference>
<dbReference type="GO" id="GO:0003677">
    <property type="term" value="F:DNA binding"/>
    <property type="evidence" value="ECO:0007669"/>
    <property type="project" value="UniProtKB-KW"/>
</dbReference>
<evidence type="ECO:0000313" key="5">
    <source>
        <dbReference type="EMBL" id="EHK52785.1"/>
    </source>
</evidence>
<dbReference type="AlphaFoldDB" id="H0I2I3"/>
<dbReference type="SUPFAM" id="SSF48008">
    <property type="entry name" value="GntR ligand-binding domain-like"/>
    <property type="match status" value="1"/>
</dbReference>
<keyword evidence="6" id="KW-1185">Reference proteome</keyword>
<dbReference type="Pfam" id="PF07729">
    <property type="entry name" value="FCD"/>
    <property type="match status" value="1"/>
</dbReference>
<dbReference type="PANTHER" id="PTHR43537">
    <property type="entry name" value="TRANSCRIPTIONAL REGULATOR, GNTR FAMILY"/>
    <property type="match status" value="1"/>
</dbReference>
<dbReference type="Pfam" id="PF00392">
    <property type="entry name" value="GntR"/>
    <property type="match status" value="1"/>
</dbReference>
<keyword evidence="3" id="KW-0804">Transcription</keyword>
<organism evidence="5 6">
    <name type="scientific">Mesorhizobium alhagi CCNWXJ12-2</name>
    <dbReference type="NCBI Taxonomy" id="1107882"/>
    <lineage>
        <taxon>Bacteria</taxon>
        <taxon>Pseudomonadati</taxon>
        <taxon>Pseudomonadota</taxon>
        <taxon>Alphaproteobacteria</taxon>
        <taxon>Hyphomicrobiales</taxon>
        <taxon>Phyllobacteriaceae</taxon>
        <taxon>Allomesorhizobium</taxon>
    </lineage>
</organism>
<dbReference type="GO" id="GO:0003700">
    <property type="term" value="F:DNA-binding transcription factor activity"/>
    <property type="evidence" value="ECO:0007669"/>
    <property type="project" value="InterPro"/>
</dbReference>
<dbReference type="PANTHER" id="PTHR43537:SF50">
    <property type="entry name" value="TRANSCRIPTIONAL REGULATORY PROTEIN"/>
    <property type="match status" value="1"/>
</dbReference>
<evidence type="ECO:0000313" key="6">
    <source>
        <dbReference type="Proteomes" id="UP000003250"/>
    </source>
</evidence>
<dbReference type="Gene3D" id="1.20.120.530">
    <property type="entry name" value="GntR ligand-binding domain-like"/>
    <property type="match status" value="1"/>
</dbReference>
<keyword evidence="2" id="KW-0238">DNA-binding</keyword>
<dbReference type="PRINTS" id="PR00035">
    <property type="entry name" value="HTHGNTR"/>
</dbReference>
<evidence type="ECO:0000256" key="1">
    <source>
        <dbReference type="ARBA" id="ARBA00023015"/>
    </source>
</evidence>
<dbReference type="InterPro" id="IPR011711">
    <property type="entry name" value="GntR_C"/>
</dbReference>